<dbReference type="SUPFAM" id="SSF82771">
    <property type="entry name" value="GIY-YIG endonuclease"/>
    <property type="match status" value="1"/>
</dbReference>
<evidence type="ECO:0000313" key="4">
    <source>
        <dbReference type="Proteomes" id="UP000093757"/>
    </source>
</evidence>
<dbReference type="PROSITE" id="PS50164">
    <property type="entry name" value="GIY_YIG"/>
    <property type="match status" value="1"/>
</dbReference>
<proteinExistence type="predicted"/>
<dbReference type="AlphaFoldDB" id="A0A1A6BHQ8"/>
<dbReference type="Pfam" id="PF01541">
    <property type="entry name" value="GIY-YIG"/>
    <property type="match status" value="1"/>
</dbReference>
<evidence type="ECO:0000313" key="3">
    <source>
        <dbReference type="EMBL" id="OBS01887.1"/>
    </source>
</evidence>
<dbReference type="InterPro" id="IPR035901">
    <property type="entry name" value="GIY-YIG_endonuc_sf"/>
</dbReference>
<reference evidence="3 4" key="1">
    <citation type="submission" date="2016-06" db="EMBL/GenBank/DDBJ databases">
        <authorList>
            <person name="Kjaerup R.B."/>
            <person name="Dalgaard T.S."/>
            <person name="Juul-Madsen H.R."/>
        </authorList>
    </citation>
    <scope>NUCLEOTIDE SEQUENCE [LARGE SCALE GENOMIC DNA]</scope>
    <source>
        <strain evidence="3 4">1245752.6</strain>
    </source>
</reference>
<dbReference type="Proteomes" id="UP000093757">
    <property type="component" value="Unassembled WGS sequence"/>
</dbReference>
<organism evidence="3 4">
    <name type="scientific">Mycobacterium gordonae</name>
    <dbReference type="NCBI Taxonomy" id="1778"/>
    <lineage>
        <taxon>Bacteria</taxon>
        <taxon>Bacillati</taxon>
        <taxon>Actinomycetota</taxon>
        <taxon>Actinomycetes</taxon>
        <taxon>Mycobacteriales</taxon>
        <taxon>Mycobacteriaceae</taxon>
        <taxon>Mycobacterium</taxon>
    </lineage>
</organism>
<sequence length="178" mass="20644">MTKAIRSDIRGNTHVLYRFYSQTGQLLYVGITNDPHQRFAAHGIEKPWWPRVADIKIERLNSREELAAAELEAIRTENPRYNKAHASGTFEEVHVRRVRGRSICSDANRFGTSPPTRHPDEPQTPRRLRLALYCPKCYGSTVTRAADENWKPIADTARCDRCGETWTDREWRRANYGF</sequence>
<evidence type="ECO:0000259" key="2">
    <source>
        <dbReference type="PROSITE" id="PS50164"/>
    </source>
</evidence>
<dbReference type="InterPro" id="IPR000305">
    <property type="entry name" value="GIY-YIG_endonuc"/>
</dbReference>
<evidence type="ECO:0000256" key="1">
    <source>
        <dbReference type="SAM" id="MobiDB-lite"/>
    </source>
</evidence>
<gene>
    <name evidence="3" type="ORF">A9W98_18060</name>
</gene>
<dbReference type="CDD" id="cd00719">
    <property type="entry name" value="GIY-YIG_SF"/>
    <property type="match status" value="1"/>
</dbReference>
<feature type="domain" description="GIY-YIG" evidence="2">
    <location>
        <begin position="12"/>
        <end position="83"/>
    </location>
</feature>
<dbReference type="EMBL" id="MAEM01000243">
    <property type="protein sequence ID" value="OBS01887.1"/>
    <property type="molecule type" value="Genomic_DNA"/>
</dbReference>
<protein>
    <recommendedName>
        <fullName evidence="2">GIY-YIG domain-containing protein</fullName>
    </recommendedName>
</protein>
<dbReference type="OrthoDB" id="4336423at2"/>
<name>A0A1A6BHQ8_MYCGO</name>
<comment type="caution">
    <text evidence="3">The sequence shown here is derived from an EMBL/GenBank/DDBJ whole genome shotgun (WGS) entry which is preliminary data.</text>
</comment>
<accession>A0A1A6BHQ8</accession>
<feature type="region of interest" description="Disordered" evidence="1">
    <location>
        <begin position="106"/>
        <end position="125"/>
    </location>
</feature>